<reference evidence="2" key="1">
    <citation type="journal article" date="2019" name="Int. J. Syst. Evol. Microbiol.">
        <title>The Global Catalogue of Microorganisms (GCM) 10K type strain sequencing project: providing services to taxonomists for standard genome sequencing and annotation.</title>
        <authorList>
            <consortium name="The Broad Institute Genomics Platform"/>
            <consortium name="The Broad Institute Genome Sequencing Center for Infectious Disease"/>
            <person name="Wu L."/>
            <person name="Ma J."/>
        </authorList>
    </citation>
    <scope>NUCLEOTIDE SEQUENCE [LARGE SCALE GENOMIC DNA]</scope>
    <source>
        <strain evidence="2">CGMCC 1.15928</strain>
    </source>
</reference>
<dbReference type="RefSeq" id="WP_084394477.1">
    <property type="nucleotide sequence ID" value="NZ_BMKF01000001.1"/>
</dbReference>
<accession>A0ABQ1JFP2</accession>
<gene>
    <name evidence="1" type="ORF">GCM10011503_12620</name>
</gene>
<proteinExistence type="predicted"/>
<evidence type="ECO:0000313" key="1">
    <source>
        <dbReference type="EMBL" id="GGB65262.1"/>
    </source>
</evidence>
<organism evidence="1 2">
    <name type="scientific">Henriciella pelagia</name>
    <dbReference type="NCBI Taxonomy" id="1977912"/>
    <lineage>
        <taxon>Bacteria</taxon>
        <taxon>Pseudomonadati</taxon>
        <taxon>Pseudomonadota</taxon>
        <taxon>Alphaproteobacteria</taxon>
        <taxon>Hyphomonadales</taxon>
        <taxon>Hyphomonadaceae</taxon>
        <taxon>Henriciella</taxon>
    </lineage>
</organism>
<evidence type="ECO:0000313" key="2">
    <source>
        <dbReference type="Proteomes" id="UP000628854"/>
    </source>
</evidence>
<protein>
    <submittedName>
        <fullName evidence="1">Uncharacterized protein</fullName>
    </submittedName>
</protein>
<comment type="caution">
    <text evidence="1">The sequence shown here is derived from an EMBL/GenBank/DDBJ whole genome shotgun (WGS) entry which is preliminary data.</text>
</comment>
<name>A0ABQ1JFP2_9PROT</name>
<keyword evidence="2" id="KW-1185">Reference proteome</keyword>
<sequence>MGFIRPELFEALAAFDDAPDCTNVCKQDAVPADTLTPDGAVRELTPCEICQLKKKRNALFRLAMLRAAAFVKANNQMDIKGGKGLEKKRVARVTIELEFNHRIFHERKPNHQPRGVSPAANFSVPMGVEYSRYDDGSTDRELAELNGFWPCI</sequence>
<dbReference type="EMBL" id="BMKF01000001">
    <property type="protein sequence ID" value="GGB65262.1"/>
    <property type="molecule type" value="Genomic_DNA"/>
</dbReference>
<dbReference type="Proteomes" id="UP000628854">
    <property type="component" value="Unassembled WGS sequence"/>
</dbReference>